<dbReference type="Gene3D" id="3.40.50.300">
    <property type="entry name" value="P-loop containing nucleotide triphosphate hydrolases"/>
    <property type="match status" value="1"/>
</dbReference>
<organism evidence="3 4">
    <name type="scientific">Parageobacillus thermantarcticus</name>
    <dbReference type="NCBI Taxonomy" id="186116"/>
    <lineage>
        <taxon>Bacteria</taxon>
        <taxon>Bacillati</taxon>
        <taxon>Bacillota</taxon>
        <taxon>Bacilli</taxon>
        <taxon>Bacillales</taxon>
        <taxon>Anoxybacillaceae</taxon>
        <taxon>Parageobacillus</taxon>
    </lineage>
</organism>
<sequence length="574" mass="66836">MEALRLFLPETDLPSTPSIDLFPFKKEPTNEDEFMEVKITFNGLNDLDKNHPYIKPYIYNDELIIRRIWSGPDLRDTDVPFEVFIPNRHITELNEEETWNRSAFENVSPSLKQLYTKFCEDKKLNNGTIPKNKKEEFVEFVYLNDNTLITEGEPKWFPNPNGFASKIRSIMPRVIYVPAVKLINEEADANKNRSAANLIASALFEQHLSSTEEIENFKNALNSLKLIFNEDTKHREVRNLQDKLSKKLKRIMEVEAHVDFEVPEVMEKLHLNSSISLKYNNLLTKPSEQGNGVQRLLILSLLELMAEQLTSSDLDKELDNREWRRSFLFLIEEPEIYLHPHLQRKMRDALVQISKHPLAQVICTSHSENFIDLADRHQGIVLLKKRSDGTAETIQVPYDIYSGDNKSEKRKRMRMLLNFNTSTLEAFFAKRVVLVEGDCEVASFLAIKQKLKEIFPEKADEIENTAKDISIIPCNGKLTQIAYYEVLKHFGIQAYLVHDLDGEGEDEGINRNILARIGKEEYRLTHQKNFEDHIFGESWSNDKPWKATERILNNFDDYKENLLRFYKGQVLIIV</sequence>
<dbReference type="InterPro" id="IPR034139">
    <property type="entry name" value="TOPRIM_OLD"/>
</dbReference>
<protein>
    <submittedName>
        <fullName evidence="3">AAA ATPase domain-containing protein</fullName>
    </submittedName>
</protein>
<dbReference type="SUPFAM" id="SSF52540">
    <property type="entry name" value="P-loop containing nucleoside triphosphate hydrolases"/>
    <property type="match status" value="1"/>
</dbReference>
<dbReference type="PANTHER" id="PTHR43581:SF2">
    <property type="entry name" value="EXCINUCLEASE ATPASE SUBUNIT"/>
    <property type="match status" value="1"/>
</dbReference>
<feature type="domain" description="OLD protein-like TOPRIM" evidence="2">
    <location>
        <begin position="427"/>
        <end position="501"/>
    </location>
</feature>
<dbReference type="EMBL" id="FOJS01000031">
    <property type="protein sequence ID" value="SFA51530.1"/>
    <property type="molecule type" value="Genomic_DNA"/>
</dbReference>
<dbReference type="InterPro" id="IPR027417">
    <property type="entry name" value="P-loop_NTPase"/>
</dbReference>
<dbReference type="RefSeq" id="WP_244151170.1">
    <property type="nucleotide sequence ID" value="NZ_FOJS01000031.1"/>
</dbReference>
<dbReference type="CDD" id="cd01026">
    <property type="entry name" value="TOPRIM_OLD"/>
    <property type="match status" value="1"/>
</dbReference>
<dbReference type="Pfam" id="PF20469">
    <property type="entry name" value="OLD-like_TOPRIM"/>
    <property type="match status" value="1"/>
</dbReference>
<dbReference type="STRING" id="186116.SAMN05192569_10311"/>
<dbReference type="InterPro" id="IPR051396">
    <property type="entry name" value="Bact_Antivir_Def_Nuclease"/>
</dbReference>
<gene>
    <name evidence="3" type="ORF">SAMN05192569_10311</name>
</gene>
<dbReference type="PANTHER" id="PTHR43581">
    <property type="entry name" value="ATP/GTP PHOSPHATASE"/>
    <property type="match status" value="1"/>
</dbReference>
<feature type="domain" description="Endonuclease GajA/Old nuclease/RecF-like AAA" evidence="1">
    <location>
        <begin position="89"/>
        <end position="371"/>
    </location>
</feature>
<dbReference type="Proteomes" id="UP000198650">
    <property type="component" value="Unassembled WGS sequence"/>
</dbReference>
<proteinExistence type="predicted"/>
<dbReference type="Pfam" id="PF13175">
    <property type="entry name" value="AAA_15"/>
    <property type="match status" value="1"/>
</dbReference>
<dbReference type="InterPro" id="IPR041685">
    <property type="entry name" value="AAA_GajA/Old/RecF-like"/>
</dbReference>
<dbReference type="AlphaFoldDB" id="A0A1I0TIE0"/>
<keyword evidence="4" id="KW-1185">Reference proteome</keyword>
<evidence type="ECO:0000313" key="4">
    <source>
        <dbReference type="Proteomes" id="UP000198650"/>
    </source>
</evidence>
<evidence type="ECO:0000313" key="3">
    <source>
        <dbReference type="EMBL" id="SFA51530.1"/>
    </source>
</evidence>
<accession>A0A1I0TIE0</accession>
<reference evidence="4" key="1">
    <citation type="submission" date="2016-10" db="EMBL/GenBank/DDBJ databases">
        <authorList>
            <person name="Varghese N."/>
            <person name="Submissions S."/>
        </authorList>
    </citation>
    <scope>NUCLEOTIDE SEQUENCE [LARGE SCALE GENOMIC DNA]</scope>
    <source>
        <strain evidence="4">M1</strain>
    </source>
</reference>
<evidence type="ECO:0000259" key="2">
    <source>
        <dbReference type="Pfam" id="PF20469"/>
    </source>
</evidence>
<evidence type="ECO:0000259" key="1">
    <source>
        <dbReference type="Pfam" id="PF13175"/>
    </source>
</evidence>
<name>A0A1I0TIE0_9BACL</name>